<dbReference type="Pfam" id="PF12340">
    <property type="entry name" value="DUF3638"/>
    <property type="match status" value="1"/>
</dbReference>
<organism evidence="9 10">
    <name type="scientific">Pythium oligandrum</name>
    <name type="common">Mycoparasitic fungus</name>
    <dbReference type="NCBI Taxonomy" id="41045"/>
    <lineage>
        <taxon>Eukaryota</taxon>
        <taxon>Sar</taxon>
        <taxon>Stramenopiles</taxon>
        <taxon>Oomycota</taxon>
        <taxon>Peronosporomycetes</taxon>
        <taxon>Pythiales</taxon>
        <taxon>Pythiaceae</taxon>
        <taxon>Pythium</taxon>
    </lineage>
</organism>
<evidence type="ECO:0000256" key="2">
    <source>
        <dbReference type="ARBA" id="ARBA00012759"/>
    </source>
</evidence>
<reference evidence="9" key="1">
    <citation type="submission" date="2019-03" db="EMBL/GenBank/DDBJ databases">
        <title>Long read genome sequence of the mycoparasitic Pythium oligandrum ATCC 38472 isolated from sugarbeet rhizosphere.</title>
        <authorList>
            <person name="Gaulin E."/>
        </authorList>
    </citation>
    <scope>NUCLEOTIDE SEQUENCE</scope>
    <source>
        <strain evidence="9">ATCC 38472_TT</strain>
    </source>
</reference>
<evidence type="ECO:0000256" key="3">
    <source>
        <dbReference type="ARBA" id="ARBA00022670"/>
    </source>
</evidence>
<dbReference type="InterPro" id="IPR051346">
    <property type="entry name" value="OTU_Deubiquitinase"/>
</dbReference>
<comment type="catalytic activity">
    <reaction evidence="1">
        <text>Thiol-dependent hydrolysis of ester, thioester, amide, peptide and isopeptide bonds formed by the C-terminal Gly of ubiquitin (a 76-residue protein attached to proteins as an intracellular targeting signal).</text>
        <dbReference type="EC" id="3.4.19.12"/>
    </reaction>
</comment>
<accession>A0A8K1F9L6</accession>
<evidence type="ECO:0000259" key="7">
    <source>
        <dbReference type="Pfam" id="PF12340"/>
    </source>
</evidence>
<dbReference type="Proteomes" id="UP000794436">
    <property type="component" value="Unassembled WGS sequence"/>
</dbReference>
<gene>
    <name evidence="9" type="ORF">Poli38472_013241</name>
</gene>
<dbReference type="GO" id="GO:0006508">
    <property type="term" value="P:proteolysis"/>
    <property type="evidence" value="ECO:0007669"/>
    <property type="project" value="UniProtKB-KW"/>
</dbReference>
<dbReference type="Pfam" id="PF12359">
    <property type="entry name" value="DUF3645"/>
    <property type="match status" value="1"/>
</dbReference>
<feature type="domain" description="DUF3638" evidence="7">
    <location>
        <begin position="42"/>
        <end position="261"/>
    </location>
</feature>
<dbReference type="InterPro" id="IPR022099">
    <property type="entry name" value="DUF3638"/>
</dbReference>
<sequence>MANLTFMQLCVLEDKLERVISRSQANSLPSLAYFVEELTCQRPWECRNCPYWLVFEVEGRLQIRPEQHYIAEELIYNPGKVCQLNMGRGKTRVILPMLFLYHSYETRGKIARAHFLSPLLSETRQFMHRVLSAGVLRLPFIEQPFERQTELSLMDVLRMQEAVDDVKQFGGFQIIASEHRLSLELRRLELSLKDSSDDATNQEIIAALDKLLDDEQYINIFDESDAVLHHKYHLVYDIGDATELDGGTERWIVAEALLRVLVGTESPDFGTAWFAAFGVLEHCLEKRSRVNYGLPTPGTRPKSMAIPFTAADLRADRSEFCHPDVGIVLTLLSYYHVGLRDDEIRLAFEKLLRLDESEQTQYYREWYASVRAQISSDERTQLEKVEDVALDNPSQFTLLCKVYKYSMVVINFYLNQCVFPRDTKQYPRRLARIA</sequence>
<evidence type="ECO:0000313" key="10">
    <source>
        <dbReference type="Proteomes" id="UP000794436"/>
    </source>
</evidence>
<keyword evidence="10" id="KW-1185">Reference proteome</keyword>
<protein>
    <recommendedName>
        <fullName evidence="2">ubiquitinyl hydrolase 1</fullName>
        <ecNumber evidence="2">3.4.19.12</ecNumber>
    </recommendedName>
</protein>
<dbReference type="GO" id="GO:0004843">
    <property type="term" value="F:cysteine-type deubiquitinase activity"/>
    <property type="evidence" value="ECO:0007669"/>
    <property type="project" value="UniProtKB-EC"/>
</dbReference>
<dbReference type="InterPro" id="IPR022105">
    <property type="entry name" value="DUF3645"/>
</dbReference>
<evidence type="ECO:0000256" key="4">
    <source>
        <dbReference type="ARBA" id="ARBA00022786"/>
    </source>
</evidence>
<keyword evidence="3" id="KW-0645">Protease</keyword>
<dbReference type="AlphaFoldDB" id="A0A8K1F9L6"/>
<comment type="caution">
    <text evidence="9">The sequence shown here is derived from an EMBL/GenBank/DDBJ whole genome shotgun (WGS) entry which is preliminary data.</text>
</comment>
<dbReference type="PANTHER" id="PTHR13367">
    <property type="entry name" value="UBIQUITIN THIOESTERASE"/>
    <property type="match status" value="1"/>
</dbReference>
<keyword evidence="5" id="KW-0378">Hydrolase</keyword>
<keyword evidence="4" id="KW-0833">Ubl conjugation pathway</keyword>
<name>A0A8K1F9L6_PYTOL</name>
<proteinExistence type="predicted"/>
<evidence type="ECO:0000256" key="6">
    <source>
        <dbReference type="ARBA" id="ARBA00022807"/>
    </source>
</evidence>
<dbReference type="PANTHER" id="PTHR13367:SF33">
    <property type="entry name" value="P-LOOP CONTAINING NUCLEOSIDE TRIPHOSPHATE HYDROLASE PROTEIN"/>
    <property type="match status" value="1"/>
</dbReference>
<evidence type="ECO:0000256" key="5">
    <source>
        <dbReference type="ARBA" id="ARBA00022801"/>
    </source>
</evidence>
<evidence type="ECO:0000256" key="1">
    <source>
        <dbReference type="ARBA" id="ARBA00000707"/>
    </source>
</evidence>
<feature type="domain" description="DUF3645" evidence="8">
    <location>
        <begin position="299"/>
        <end position="330"/>
    </location>
</feature>
<dbReference type="EC" id="3.4.19.12" evidence="2"/>
<evidence type="ECO:0000313" key="9">
    <source>
        <dbReference type="EMBL" id="TMW55350.1"/>
    </source>
</evidence>
<dbReference type="OrthoDB" id="4866634at2759"/>
<dbReference type="EMBL" id="SPLM01000148">
    <property type="protein sequence ID" value="TMW55350.1"/>
    <property type="molecule type" value="Genomic_DNA"/>
</dbReference>
<keyword evidence="6" id="KW-0788">Thiol protease</keyword>
<evidence type="ECO:0000259" key="8">
    <source>
        <dbReference type="Pfam" id="PF12359"/>
    </source>
</evidence>